<dbReference type="EMBL" id="BARV01000377">
    <property type="protein sequence ID" value="GAH97576.1"/>
    <property type="molecule type" value="Genomic_DNA"/>
</dbReference>
<dbReference type="Gene3D" id="2.40.50.140">
    <property type="entry name" value="Nucleic acid-binding proteins"/>
    <property type="match status" value="1"/>
</dbReference>
<dbReference type="PANTHER" id="PTHR40734:SF1">
    <property type="entry name" value="DNA-BINDING PROTEIN"/>
    <property type="match status" value="1"/>
</dbReference>
<accession>X1JS74</accession>
<dbReference type="Pfam" id="PF04919">
    <property type="entry name" value="DUF655"/>
    <property type="match status" value="1"/>
</dbReference>
<dbReference type="InterPro" id="IPR007003">
    <property type="entry name" value="DUF655"/>
</dbReference>
<organism evidence="1">
    <name type="scientific">marine sediment metagenome</name>
    <dbReference type="NCBI Taxonomy" id="412755"/>
    <lineage>
        <taxon>unclassified sequences</taxon>
        <taxon>metagenomes</taxon>
        <taxon>ecological metagenomes</taxon>
    </lineage>
</organism>
<comment type="caution">
    <text evidence="1">The sequence shown here is derived from an EMBL/GenBank/DDBJ whole genome shotgun (WGS) entry which is preliminary data.</text>
</comment>
<sequence>MFLVDKKYEDRGIVVDFLPDGNPSDPRPIHLREPIAQILGDTFFTLLEIVPITGVTFTPHERVFIGKGGRDKVERIKRRVGYEELTAAAKAELPVAIEGLINEVPERFIEFFNRAAPLTTRFHQLELIPGIGKKLMWAIIEERKKSFFADFEDLNKRVKGLTNPKGLIAKRIIIELEGTDKYRVFVRPPSRRASAEGEAL</sequence>
<dbReference type="SUPFAM" id="SSF160975">
    <property type="entry name" value="AF1531-like"/>
    <property type="match status" value="1"/>
</dbReference>
<name>X1JS74_9ZZZZ</name>
<evidence type="ECO:0008006" key="2">
    <source>
        <dbReference type="Google" id="ProtNLM"/>
    </source>
</evidence>
<dbReference type="PANTHER" id="PTHR40734">
    <property type="entry name" value="TRNA-SPECIFIC ADENOSINE DEAMINASE-RELATED"/>
    <property type="match status" value="1"/>
</dbReference>
<protein>
    <recommendedName>
        <fullName evidence="2">DUF655 domain-containing protein</fullName>
    </recommendedName>
</protein>
<reference evidence="1" key="1">
    <citation type="journal article" date="2014" name="Front. Microbiol.">
        <title>High frequency of phylogenetically diverse reductive dehalogenase-homologous genes in deep subseafloor sedimentary metagenomes.</title>
        <authorList>
            <person name="Kawai M."/>
            <person name="Futagami T."/>
            <person name="Toyoda A."/>
            <person name="Takaki Y."/>
            <person name="Nishi S."/>
            <person name="Hori S."/>
            <person name="Arai W."/>
            <person name="Tsubouchi T."/>
            <person name="Morono Y."/>
            <person name="Uchiyama I."/>
            <person name="Ito T."/>
            <person name="Fujiyama A."/>
            <person name="Inagaki F."/>
            <person name="Takami H."/>
        </authorList>
    </citation>
    <scope>NUCLEOTIDE SEQUENCE</scope>
    <source>
        <strain evidence="1">Expedition CK06-06</strain>
    </source>
</reference>
<dbReference type="Gene3D" id="1.10.150.280">
    <property type="entry name" value="AF1531-like domain"/>
    <property type="match status" value="1"/>
</dbReference>
<dbReference type="InterPro" id="IPR012340">
    <property type="entry name" value="NA-bd_OB-fold"/>
</dbReference>
<dbReference type="AlphaFoldDB" id="X1JS74"/>
<evidence type="ECO:0000313" key="1">
    <source>
        <dbReference type="EMBL" id="GAH97576.1"/>
    </source>
</evidence>
<proteinExistence type="predicted"/>
<gene>
    <name evidence="1" type="ORF">S06H3_01493</name>
</gene>